<protein>
    <recommendedName>
        <fullName evidence="4">MSHA pilin protein MshD</fullName>
    </recommendedName>
</protein>
<evidence type="ECO:0000313" key="2">
    <source>
        <dbReference type="EMBL" id="CZF83455.1"/>
    </source>
</evidence>
<organism evidence="2 3">
    <name type="scientific">Grimontia celer</name>
    <dbReference type="NCBI Taxonomy" id="1796497"/>
    <lineage>
        <taxon>Bacteria</taxon>
        <taxon>Pseudomonadati</taxon>
        <taxon>Pseudomonadota</taxon>
        <taxon>Gammaproteobacteria</taxon>
        <taxon>Vibrionales</taxon>
        <taxon>Vibrionaceae</taxon>
        <taxon>Grimontia</taxon>
    </lineage>
</organism>
<dbReference type="Proteomes" id="UP000071641">
    <property type="component" value="Unassembled WGS sequence"/>
</dbReference>
<keyword evidence="1" id="KW-1133">Transmembrane helix</keyword>
<dbReference type="OrthoDB" id="5593857at2"/>
<dbReference type="InterPro" id="IPR012902">
    <property type="entry name" value="N_methyl_site"/>
</dbReference>
<keyword evidence="1" id="KW-0812">Transmembrane</keyword>
<reference evidence="3" key="1">
    <citation type="submission" date="2016-02" db="EMBL/GenBank/DDBJ databases">
        <authorList>
            <person name="Rodrigo-Torres Lidia"/>
            <person name="Arahal R.David."/>
        </authorList>
    </citation>
    <scope>NUCLEOTIDE SEQUENCE [LARGE SCALE GENOMIC DNA]</scope>
    <source>
        <strain evidence="3">CECT 9029</strain>
    </source>
</reference>
<keyword evidence="3" id="KW-1185">Reference proteome</keyword>
<evidence type="ECO:0000256" key="1">
    <source>
        <dbReference type="SAM" id="Phobius"/>
    </source>
</evidence>
<proteinExistence type="predicted"/>
<gene>
    <name evidence="2" type="ORF">GCE9029_03795</name>
</gene>
<keyword evidence="1" id="KW-0472">Membrane</keyword>
<feature type="transmembrane region" description="Helical" evidence="1">
    <location>
        <begin position="22"/>
        <end position="45"/>
    </location>
</feature>
<dbReference type="NCBIfam" id="TIGR02532">
    <property type="entry name" value="IV_pilin_GFxxxE"/>
    <property type="match status" value="1"/>
</dbReference>
<sequence length="201" mass="21883">MPAAEKTYRISIYQRGYTLVELVIGIVVFGVAMVLLSTTLFPMFAKSANPHYEARAAALGQAVMNEILARQFDKNSDPNGSRWRCDEDADAVLAQGIVAPNPIQTCSSPLTAGTGFVAVEDYIGCWGGSSSCTRTHRGDLSALVGASASDYKGFTVDINVEYDSSTFADSTNNARLYKRIDLYVDTGSFGRYDFTSYRSNF</sequence>
<name>A0A128FAB4_9GAMM</name>
<dbReference type="Pfam" id="PF07963">
    <property type="entry name" value="N_methyl"/>
    <property type="match status" value="1"/>
</dbReference>
<dbReference type="PROSITE" id="PS00409">
    <property type="entry name" value="PROKAR_NTER_METHYL"/>
    <property type="match status" value="1"/>
</dbReference>
<dbReference type="AlphaFoldDB" id="A0A128FAB4"/>
<dbReference type="STRING" id="1796497.GCE9029_03795"/>
<evidence type="ECO:0008006" key="4">
    <source>
        <dbReference type="Google" id="ProtNLM"/>
    </source>
</evidence>
<accession>A0A128FAB4</accession>
<evidence type="ECO:0000313" key="3">
    <source>
        <dbReference type="Proteomes" id="UP000071641"/>
    </source>
</evidence>
<dbReference type="EMBL" id="FIZX01000003">
    <property type="protein sequence ID" value="CZF83455.1"/>
    <property type="molecule type" value="Genomic_DNA"/>
</dbReference>
<dbReference type="RefSeq" id="WP_062665914.1">
    <property type="nucleotide sequence ID" value="NZ_FIZX01000003.1"/>
</dbReference>